<dbReference type="InterPro" id="IPR004568">
    <property type="entry name" value="Ppantetheine-prot_Trfase_dom"/>
</dbReference>
<evidence type="ECO:0000256" key="6">
    <source>
        <dbReference type="ARBA" id="ARBA00022723"/>
    </source>
</evidence>
<dbReference type="InterPro" id="IPR008278">
    <property type="entry name" value="4-PPantetheinyl_Trfase_dom"/>
</dbReference>
<evidence type="ECO:0000256" key="7">
    <source>
        <dbReference type="ARBA" id="ARBA00022832"/>
    </source>
</evidence>
<comment type="similarity">
    <text evidence="11">Belongs to the P-Pant transferase superfamily. AcpS family.</text>
</comment>
<dbReference type="NCBIfam" id="TIGR00516">
    <property type="entry name" value="acpS"/>
    <property type="match status" value="1"/>
</dbReference>
<dbReference type="Pfam" id="PF01648">
    <property type="entry name" value="ACPS"/>
    <property type="match status" value="1"/>
</dbReference>
<keyword evidence="10 11" id="KW-0275">Fatty acid biosynthesis</keyword>
<dbReference type="GO" id="GO:0008897">
    <property type="term" value="F:holo-[acyl-carrier-protein] synthase activity"/>
    <property type="evidence" value="ECO:0007669"/>
    <property type="project" value="UniProtKB-UniRule"/>
</dbReference>
<keyword evidence="7 11" id="KW-0276">Fatty acid metabolism</keyword>
<evidence type="ECO:0000256" key="11">
    <source>
        <dbReference type="HAMAP-Rule" id="MF_00101"/>
    </source>
</evidence>
<feature type="binding site" evidence="11">
    <location>
        <position position="8"/>
    </location>
    <ligand>
        <name>Mg(2+)</name>
        <dbReference type="ChEBI" id="CHEBI:18420"/>
    </ligand>
</feature>
<dbReference type="HAMAP" id="MF_00101">
    <property type="entry name" value="AcpS"/>
    <property type="match status" value="1"/>
</dbReference>
<organism evidence="13 14">
    <name type="scientific">Paenibacillus lutrae</name>
    <dbReference type="NCBI Taxonomy" id="2078573"/>
    <lineage>
        <taxon>Bacteria</taxon>
        <taxon>Bacillati</taxon>
        <taxon>Bacillota</taxon>
        <taxon>Bacilli</taxon>
        <taxon>Bacillales</taxon>
        <taxon>Paenibacillaceae</taxon>
        <taxon>Paenibacillus</taxon>
    </lineage>
</organism>
<dbReference type="NCBIfam" id="TIGR00556">
    <property type="entry name" value="pantethn_trn"/>
    <property type="match status" value="1"/>
</dbReference>
<comment type="similarity">
    <text evidence="2">Belongs to the P-Pant transferase superfamily. Gsp/Sfp/HetI/AcpT family.</text>
</comment>
<feature type="domain" description="4'-phosphopantetheinyl transferase" evidence="12">
    <location>
        <begin position="4"/>
        <end position="115"/>
    </location>
</feature>
<accession>A0A7X3JY82</accession>
<evidence type="ECO:0000256" key="10">
    <source>
        <dbReference type="ARBA" id="ARBA00023160"/>
    </source>
</evidence>
<keyword evidence="3 11" id="KW-0963">Cytoplasm</keyword>
<keyword evidence="9 11" id="KW-0443">Lipid metabolism</keyword>
<evidence type="ECO:0000256" key="5">
    <source>
        <dbReference type="ARBA" id="ARBA00022679"/>
    </source>
</evidence>
<feature type="binding site" evidence="11">
    <location>
        <position position="57"/>
    </location>
    <ligand>
        <name>Mg(2+)</name>
        <dbReference type="ChEBI" id="CHEBI:18420"/>
    </ligand>
</feature>
<dbReference type="InterPro" id="IPR037143">
    <property type="entry name" value="4-PPantetheinyl_Trfase_dom_sf"/>
</dbReference>
<comment type="caution">
    <text evidence="13">The sequence shown here is derived from an EMBL/GenBank/DDBJ whole genome shotgun (WGS) entry which is preliminary data.</text>
</comment>
<comment type="cofactor">
    <cofactor evidence="1 11">
        <name>Mg(2+)</name>
        <dbReference type="ChEBI" id="CHEBI:18420"/>
    </cofactor>
</comment>
<evidence type="ECO:0000259" key="12">
    <source>
        <dbReference type="Pfam" id="PF01648"/>
    </source>
</evidence>
<dbReference type="GO" id="GO:0000287">
    <property type="term" value="F:magnesium ion binding"/>
    <property type="evidence" value="ECO:0007669"/>
    <property type="project" value="UniProtKB-UniRule"/>
</dbReference>
<dbReference type="Proteomes" id="UP000490800">
    <property type="component" value="Unassembled WGS sequence"/>
</dbReference>
<evidence type="ECO:0000313" key="13">
    <source>
        <dbReference type="EMBL" id="MVO98838.1"/>
    </source>
</evidence>
<evidence type="ECO:0000313" key="14">
    <source>
        <dbReference type="Proteomes" id="UP000490800"/>
    </source>
</evidence>
<evidence type="ECO:0000256" key="8">
    <source>
        <dbReference type="ARBA" id="ARBA00022842"/>
    </source>
</evidence>
<keyword evidence="6 11" id="KW-0479">Metal-binding</keyword>
<evidence type="ECO:0000256" key="2">
    <source>
        <dbReference type="ARBA" id="ARBA00010990"/>
    </source>
</evidence>
<keyword evidence="8 11" id="KW-0460">Magnesium</keyword>
<name>A0A7X3JY82_9BACL</name>
<dbReference type="AlphaFoldDB" id="A0A7X3JY82"/>
<keyword evidence="14" id="KW-1185">Reference proteome</keyword>
<comment type="catalytic activity">
    <reaction evidence="11">
        <text>apo-[ACP] + CoA = holo-[ACP] + adenosine 3',5'-bisphosphate + H(+)</text>
        <dbReference type="Rhea" id="RHEA:12068"/>
        <dbReference type="Rhea" id="RHEA-COMP:9685"/>
        <dbReference type="Rhea" id="RHEA-COMP:9690"/>
        <dbReference type="ChEBI" id="CHEBI:15378"/>
        <dbReference type="ChEBI" id="CHEBI:29999"/>
        <dbReference type="ChEBI" id="CHEBI:57287"/>
        <dbReference type="ChEBI" id="CHEBI:58343"/>
        <dbReference type="ChEBI" id="CHEBI:64479"/>
        <dbReference type="EC" id="2.7.8.7"/>
    </reaction>
</comment>
<comment type="subcellular location">
    <subcellularLocation>
        <location evidence="11">Cytoplasm</location>
    </subcellularLocation>
</comment>
<dbReference type="PANTHER" id="PTHR12215">
    <property type="entry name" value="PHOSPHOPANTETHEINE TRANSFERASE"/>
    <property type="match status" value="1"/>
</dbReference>
<dbReference type="GO" id="GO:0006633">
    <property type="term" value="P:fatty acid biosynthetic process"/>
    <property type="evidence" value="ECO:0007669"/>
    <property type="project" value="UniProtKB-UniRule"/>
</dbReference>
<dbReference type="OrthoDB" id="517356at2"/>
<dbReference type="InterPro" id="IPR050559">
    <property type="entry name" value="P-Pant_transferase_sf"/>
</dbReference>
<dbReference type="GO" id="GO:0005829">
    <property type="term" value="C:cytosol"/>
    <property type="evidence" value="ECO:0007669"/>
    <property type="project" value="TreeGrafter"/>
</dbReference>
<proteinExistence type="inferred from homology"/>
<dbReference type="PANTHER" id="PTHR12215:SF10">
    <property type="entry name" value="L-AMINOADIPATE-SEMIALDEHYDE DEHYDROGENASE-PHOSPHOPANTETHEINYL TRANSFERASE"/>
    <property type="match status" value="1"/>
</dbReference>
<dbReference type="RefSeq" id="WP_157333347.1">
    <property type="nucleotide sequence ID" value="NZ_RHLK01000002.1"/>
</dbReference>
<dbReference type="GO" id="GO:0019878">
    <property type="term" value="P:lysine biosynthetic process via aminoadipic acid"/>
    <property type="evidence" value="ECO:0007669"/>
    <property type="project" value="TreeGrafter"/>
</dbReference>
<dbReference type="SUPFAM" id="SSF56214">
    <property type="entry name" value="4'-phosphopantetheinyl transferase"/>
    <property type="match status" value="1"/>
</dbReference>
<evidence type="ECO:0000256" key="1">
    <source>
        <dbReference type="ARBA" id="ARBA00001946"/>
    </source>
</evidence>
<dbReference type="EMBL" id="RHLK01000002">
    <property type="protein sequence ID" value="MVO98838.1"/>
    <property type="molecule type" value="Genomic_DNA"/>
</dbReference>
<keyword evidence="4 11" id="KW-0444">Lipid biosynthesis</keyword>
<comment type="function">
    <text evidence="11">Transfers the 4'-phosphopantetheine moiety from coenzyme A to a Ser of acyl-carrier-protein.</text>
</comment>
<sequence length="134" mass="14959">MIYGIGIDIQEITQFEEILHRQQDRFLRRIFTDQELSYCSRYNSPAQHLAARWAVKEAFLKAAGTGLRGGYRLADLEVSNLPSGKPELILHGQVREDMERAGVNVYISLSHSGDYAAGQVVLWTTVSVSCPCTG</sequence>
<evidence type="ECO:0000256" key="3">
    <source>
        <dbReference type="ARBA" id="ARBA00022490"/>
    </source>
</evidence>
<dbReference type="EC" id="2.7.8.7" evidence="11"/>
<protein>
    <recommendedName>
        <fullName evidence="11">Holo-[acyl-carrier-protein] synthase</fullName>
        <shortName evidence="11">Holo-ACP synthase</shortName>
        <ecNumber evidence="11">2.7.8.7</ecNumber>
    </recommendedName>
    <alternativeName>
        <fullName evidence="11">4'-phosphopantetheinyl transferase AcpS</fullName>
    </alternativeName>
</protein>
<evidence type="ECO:0000256" key="9">
    <source>
        <dbReference type="ARBA" id="ARBA00023098"/>
    </source>
</evidence>
<reference evidence="13 14" key="1">
    <citation type="journal article" date="2019" name="Microorganisms">
        <title>Paenibacillus lutrae sp. nov., A Chitinolytic Species Isolated from A River Otter in Castril Natural Park, Granada, Spain.</title>
        <authorList>
            <person name="Rodriguez M."/>
            <person name="Reina J.C."/>
            <person name="Bejar V."/>
            <person name="Llamas I."/>
        </authorList>
    </citation>
    <scope>NUCLEOTIDE SEQUENCE [LARGE SCALE GENOMIC DNA]</scope>
    <source>
        <strain evidence="13 14">N10</strain>
    </source>
</reference>
<dbReference type="InterPro" id="IPR002582">
    <property type="entry name" value="ACPS"/>
</dbReference>
<dbReference type="Gene3D" id="3.90.470.20">
    <property type="entry name" value="4'-phosphopantetheinyl transferase domain"/>
    <property type="match status" value="1"/>
</dbReference>
<keyword evidence="5 11" id="KW-0808">Transferase</keyword>
<gene>
    <name evidence="11 13" type="primary">acpS</name>
    <name evidence="13" type="ORF">EDM21_04775</name>
</gene>
<evidence type="ECO:0000256" key="4">
    <source>
        <dbReference type="ARBA" id="ARBA00022516"/>
    </source>
</evidence>